<evidence type="ECO:0000256" key="1">
    <source>
        <dbReference type="PROSITE-ProRule" id="PRU00182"/>
    </source>
</evidence>
<dbReference type="Pfam" id="PF01479">
    <property type="entry name" value="S4"/>
    <property type="match status" value="1"/>
</dbReference>
<evidence type="ECO:0000313" key="3">
    <source>
        <dbReference type="EMBL" id="ANA57066.1"/>
    </source>
</evidence>
<dbReference type="GO" id="GO:0005840">
    <property type="term" value="C:ribosome"/>
    <property type="evidence" value="ECO:0007669"/>
    <property type="project" value="UniProtKB-KW"/>
</dbReference>
<gene>
    <name evidence="3" type="primary">rps4</name>
</gene>
<keyword evidence="3" id="KW-0689">Ribosomal protein</keyword>
<dbReference type="InterPro" id="IPR002942">
    <property type="entry name" value="S4_RNA-bd"/>
</dbReference>
<sequence length="97" mass="11113">MRLDTCLFHMNLFTSLGAARQAIRHGFVLVNGKRFHRASSILRPGDCIQFINIKSIQFINIKSIQFINITKHVIKNNKNFNIQMNPKIATGIILFNS</sequence>
<proteinExistence type="predicted"/>
<protein>
    <submittedName>
        <fullName evidence="3">Ribosomal protein S4</fullName>
    </submittedName>
</protein>
<organism evidence="3">
    <name type="scientific">Pyramimonas parkeae</name>
    <dbReference type="NCBI Taxonomy" id="36894"/>
    <lineage>
        <taxon>Eukaryota</taxon>
        <taxon>Viridiplantae</taxon>
        <taxon>Chlorophyta</taxon>
        <taxon>Pyramimonadophyceae</taxon>
        <taxon>Pyramimonadales</taxon>
        <taxon>Pyramimonadaceae</taxon>
        <taxon>Pyramimonas</taxon>
        <taxon>Pyramimonas subgen. Trichocystis</taxon>
    </lineage>
</organism>
<dbReference type="SMART" id="SM00363">
    <property type="entry name" value="S4"/>
    <property type="match status" value="1"/>
</dbReference>
<dbReference type="AlphaFoldDB" id="A0A1S5R1W6"/>
<feature type="domain" description="RNA-binding S4" evidence="2">
    <location>
        <begin position="1"/>
        <end position="57"/>
    </location>
</feature>
<dbReference type="EMBL" id="KX013547">
    <property type="protein sequence ID" value="ANA57058.1"/>
    <property type="molecule type" value="Genomic_DNA"/>
</dbReference>
<dbReference type="GO" id="GO:0003723">
    <property type="term" value="F:RNA binding"/>
    <property type="evidence" value="ECO:0007669"/>
    <property type="project" value="UniProtKB-KW"/>
</dbReference>
<dbReference type="PROSITE" id="PS50889">
    <property type="entry name" value="S4"/>
    <property type="match status" value="1"/>
</dbReference>
<dbReference type="Gene3D" id="3.10.290.10">
    <property type="entry name" value="RNA-binding S4 domain"/>
    <property type="match status" value="1"/>
</dbReference>
<keyword evidence="3" id="KW-0496">Mitochondrion</keyword>
<evidence type="ECO:0000259" key="2">
    <source>
        <dbReference type="SMART" id="SM00363"/>
    </source>
</evidence>
<geneLocation type="mitochondrion" evidence="3"/>
<reference evidence="3" key="1">
    <citation type="journal article" date="2017" name="J. Phycol.">
        <title>Complete mitochondrial genomes of prasinophyte algae Pyramimonas parkeae and Cymbomonas tetramitiformis.</title>
        <authorList>
            <person name="Satjarak A."/>
            <person name="Burns J.A."/>
            <person name="Kim E."/>
            <person name="Graham L.E."/>
        </authorList>
    </citation>
    <scope>NUCLEOTIDE SEQUENCE</scope>
    <source>
        <strain evidence="3">NIES254</strain>
    </source>
</reference>
<dbReference type="InterPro" id="IPR036986">
    <property type="entry name" value="S4_RNA-bd_sf"/>
</dbReference>
<dbReference type="SUPFAM" id="SSF55174">
    <property type="entry name" value="Alpha-L RNA-binding motif"/>
    <property type="match status" value="1"/>
</dbReference>
<keyword evidence="3" id="KW-0687">Ribonucleoprotein</keyword>
<name>A0A1S5R1W6_9CHLO</name>
<dbReference type="EMBL" id="KX013547">
    <property type="protein sequence ID" value="ANA57066.1"/>
    <property type="molecule type" value="Genomic_DNA"/>
</dbReference>
<accession>A0A1S5R1W6</accession>
<dbReference type="CDD" id="cd00165">
    <property type="entry name" value="S4"/>
    <property type="match status" value="1"/>
</dbReference>
<keyword evidence="1" id="KW-0694">RNA-binding</keyword>